<dbReference type="InterPro" id="IPR032696">
    <property type="entry name" value="SQ_cyclase_C"/>
</dbReference>
<accession>A0A5C4JHU2</accession>
<dbReference type="PANTHER" id="PTHR31739">
    <property type="entry name" value="ENT-COPALYL DIPHOSPHATE SYNTHASE, CHLOROPLASTIC"/>
    <property type="match status" value="1"/>
</dbReference>
<dbReference type="InterPro" id="IPR008930">
    <property type="entry name" value="Terpenoid_cyclase/PrenylTrfase"/>
</dbReference>
<dbReference type="EMBL" id="VCKW01000017">
    <property type="protein sequence ID" value="TMR06266.1"/>
    <property type="molecule type" value="Genomic_DNA"/>
</dbReference>
<dbReference type="GO" id="GO:0016102">
    <property type="term" value="P:diterpenoid biosynthetic process"/>
    <property type="evidence" value="ECO:0007669"/>
    <property type="project" value="TreeGrafter"/>
</dbReference>
<reference evidence="2 3" key="1">
    <citation type="submission" date="2019-05" db="EMBL/GenBank/DDBJ databases">
        <title>Draft genome sequence of Actinomadura sp. 14C53.</title>
        <authorList>
            <person name="Saricaoglu S."/>
            <person name="Isik K."/>
        </authorList>
    </citation>
    <scope>NUCLEOTIDE SEQUENCE [LARGE SCALE GENOMIC DNA]</scope>
    <source>
        <strain evidence="2 3">14C53</strain>
    </source>
</reference>
<feature type="domain" description="Squalene cyclase C-terminal" evidence="1">
    <location>
        <begin position="386"/>
        <end position="470"/>
    </location>
</feature>
<dbReference type="AlphaFoldDB" id="A0A5C4JHU2"/>
<dbReference type="PANTHER" id="PTHR31739:SF25">
    <property type="entry name" value="(E,E)-GERANYLLINALOOL SYNTHASE"/>
    <property type="match status" value="1"/>
</dbReference>
<dbReference type="GO" id="GO:0010333">
    <property type="term" value="F:terpene synthase activity"/>
    <property type="evidence" value="ECO:0007669"/>
    <property type="project" value="InterPro"/>
</dbReference>
<dbReference type="SUPFAM" id="SSF48239">
    <property type="entry name" value="Terpenoid cyclases/Protein prenyltransferases"/>
    <property type="match status" value="1"/>
</dbReference>
<evidence type="ECO:0000259" key="1">
    <source>
        <dbReference type="Pfam" id="PF13243"/>
    </source>
</evidence>
<organism evidence="2 3">
    <name type="scientific">Actinomadura soli</name>
    <dbReference type="NCBI Taxonomy" id="2508997"/>
    <lineage>
        <taxon>Bacteria</taxon>
        <taxon>Bacillati</taxon>
        <taxon>Actinomycetota</taxon>
        <taxon>Actinomycetes</taxon>
        <taxon>Streptosporangiales</taxon>
        <taxon>Thermomonosporaceae</taxon>
        <taxon>Actinomadura</taxon>
    </lineage>
</organism>
<comment type="caution">
    <text evidence="2">The sequence shown here is derived from an EMBL/GenBank/DDBJ whole genome shotgun (WGS) entry which is preliminary data.</text>
</comment>
<dbReference type="OrthoDB" id="9758578at2"/>
<name>A0A5C4JHU2_9ACTN</name>
<dbReference type="GO" id="GO:0000287">
    <property type="term" value="F:magnesium ion binding"/>
    <property type="evidence" value="ECO:0007669"/>
    <property type="project" value="TreeGrafter"/>
</dbReference>
<sequence length="547" mass="57452">MHVPSSGTTPCRYETKANELIDGLVREPWGRVSPSVYETARLVAVAPWLTGHVGRVAYLLANQRTDGGWCRPGGYGLVPTLSATDAVLSALERRPDGVSLAVLARSADRALGALARLVADLDASDVPDTPAVDLITASLVGSIGKRLDALRDAPSADVEPAAHWAPPPLPAGIDRRRLDAMLAALNAGLPLQVKLFHALEVAGPAASGAPGATPAPTGAIGAAPAATAAWLGERGPIDPGHPARRFLETVVERHGGPVPCGIPITLFERTWVISSLLRAGLSPVVPAGLAAELAAAVGPDGSPAAAGLPADADTTAVALYTLSLLGVKRTPDALWRYETESHFCTWPGEDGHSTSVNAHILDAFGQYLEDVSQGASTANPRTVQRAAMSVRKISSWLCDRQHMDGSWRDRWHASPYYATACCALALSDFGGDIAREAVARAVRWVLATQRPDGSWGTWSGTAEETAYAIQILSLAGTPADDATKRALTAGNRRLLQSAEAARHPALWHDKDLYLPAAVVEAVILAALHLPERRLSTGTGDSVQHRTA</sequence>
<keyword evidence="3" id="KW-1185">Reference proteome</keyword>
<dbReference type="Pfam" id="PF13243">
    <property type="entry name" value="SQHop_cyclase_C"/>
    <property type="match status" value="1"/>
</dbReference>
<evidence type="ECO:0000313" key="2">
    <source>
        <dbReference type="EMBL" id="TMR06266.1"/>
    </source>
</evidence>
<dbReference type="InterPro" id="IPR050148">
    <property type="entry name" value="Terpene_synthase-like"/>
</dbReference>
<dbReference type="Proteomes" id="UP000309174">
    <property type="component" value="Unassembled WGS sequence"/>
</dbReference>
<proteinExistence type="predicted"/>
<evidence type="ECO:0000313" key="3">
    <source>
        <dbReference type="Proteomes" id="UP000309174"/>
    </source>
</evidence>
<gene>
    <name evidence="2" type="ORF">ETD83_05205</name>
</gene>
<dbReference type="Gene3D" id="1.50.10.20">
    <property type="match status" value="1"/>
</dbReference>
<protein>
    <recommendedName>
        <fullName evidence="1">Squalene cyclase C-terminal domain-containing protein</fullName>
    </recommendedName>
</protein>